<feature type="domain" description="Integrase core" evidence="1">
    <location>
        <begin position="139"/>
        <end position="305"/>
    </location>
</feature>
<protein>
    <submittedName>
        <fullName evidence="3">Integrase catalytic domain-containing protein</fullName>
    </submittedName>
</protein>
<dbReference type="PANTHER" id="PTHR46791">
    <property type="entry name" value="EXPRESSED PROTEIN"/>
    <property type="match status" value="1"/>
</dbReference>
<sequence>MPAMSWLDAEFVRDLFFKEKYTIDGAVAYLQVHYPEQNGISARNLRRFMKENGISIQQRLSTAELKDNVRTVTDEFAGVLGRKKMQAALRLRGIKAGQDRIRLAQAKVAPAYQERRRQGTERRLNPQSYRALHFGYNLHVDQNETLVKYGVVFVLAVDGKSSFIVHAAIMPRKNNIAIYELMYVPAVSKYGLWDQVIADGGREFYLVHHIQEYLNTLRIKDDGELSDRPPYRQVTSVQNNRVERLWQEVNEMVGYPLKAAYIALDNASIIDLANDVHKFTCSYIGCILAKFLMQRCMDIWNHHNIPKKGIPADFVDDRRNYAIPDGALPSTDAAVRMYLEVGQLTEETSFGVDPLAGQPEKQLERNNAFWLDMDVRLGGVQSISESVLHEYYGPLQQAFNRFIEMSMEMLTN</sequence>
<organism evidence="2 3">
    <name type="scientific">Plectus sambesii</name>
    <dbReference type="NCBI Taxonomy" id="2011161"/>
    <lineage>
        <taxon>Eukaryota</taxon>
        <taxon>Metazoa</taxon>
        <taxon>Ecdysozoa</taxon>
        <taxon>Nematoda</taxon>
        <taxon>Chromadorea</taxon>
        <taxon>Plectida</taxon>
        <taxon>Plectina</taxon>
        <taxon>Plectoidea</taxon>
        <taxon>Plectidae</taxon>
        <taxon>Plectus</taxon>
    </lineage>
</organism>
<proteinExistence type="predicted"/>
<dbReference type="AlphaFoldDB" id="A0A914WTU7"/>
<accession>A0A914WTU7</accession>
<evidence type="ECO:0000259" key="1">
    <source>
        <dbReference type="Pfam" id="PF24764"/>
    </source>
</evidence>
<reference evidence="3" key="1">
    <citation type="submission" date="2022-11" db="UniProtKB">
        <authorList>
            <consortium name="WormBaseParasite"/>
        </authorList>
    </citation>
    <scope>IDENTIFICATION</scope>
</reference>
<dbReference type="WBParaSite" id="PSAMB.scaffold4837size13407.g25305.t1">
    <property type="protein sequence ID" value="PSAMB.scaffold4837size13407.g25305.t1"/>
    <property type="gene ID" value="PSAMB.scaffold4837size13407.g25305"/>
</dbReference>
<dbReference type="InterPro" id="IPR058913">
    <property type="entry name" value="Integrase_dom_put"/>
</dbReference>
<evidence type="ECO:0000313" key="2">
    <source>
        <dbReference type="Proteomes" id="UP000887566"/>
    </source>
</evidence>
<evidence type="ECO:0000313" key="3">
    <source>
        <dbReference type="WBParaSite" id="PSAMB.scaffold4837size13407.g25305.t1"/>
    </source>
</evidence>
<keyword evidence="2" id="KW-1185">Reference proteome</keyword>
<dbReference type="Proteomes" id="UP000887566">
    <property type="component" value="Unplaced"/>
</dbReference>
<name>A0A914WTU7_9BILA</name>
<dbReference type="PANTHER" id="PTHR46791:SF5">
    <property type="entry name" value="CLR5 DOMAIN-CONTAINING PROTEIN-RELATED"/>
    <property type="match status" value="1"/>
</dbReference>
<dbReference type="Pfam" id="PF24764">
    <property type="entry name" value="rva_4"/>
    <property type="match status" value="1"/>
</dbReference>